<evidence type="ECO:0000256" key="6">
    <source>
        <dbReference type="RuleBase" id="RU363076"/>
    </source>
</evidence>
<evidence type="ECO:0000256" key="1">
    <source>
        <dbReference type="ARBA" id="ARBA00004370"/>
    </source>
</evidence>
<dbReference type="InterPro" id="IPR002994">
    <property type="entry name" value="Surf1/Shy1"/>
</dbReference>
<dbReference type="InterPro" id="IPR045214">
    <property type="entry name" value="Surf1/Surf4"/>
</dbReference>
<evidence type="ECO:0000256" key="4">
    <source>
        <dbReference type="ARBA" id="ARBA00022989"/>
    </source>
</evidence>
<dbReference type="Pfam" id="PF02104">
    <property type="entry name" value="SURF1"/>
    <property type="match status" value="1"/>
</dbReference>
<dbReference type="RefSeq" id="WP_289366791.1">
    <property type="nucleotide sequence ID" value="NZ_JAUCBP010000013.1"/>
</dbReference>
<dbReference type="Proteomes" id="UP001234343">
    <property type="component" value="Unassembled WGS sequence"/>
</dbReference>
<evidence type="ECO:0000256" key="5">
    <source>
        <dbReference type="ARBA" id="ARBA00023136"/>
    </source>
</evidence>
<keyword evidence="5 6" id="KW-0472">Membrane</keyword>
<organism evidence="7 8">
    <name type="scientific">Alteromonas arenosi</name>
    <dbReference type="NCBI Taxonomy" id="3055817"/>
    <lineage>
        <taxon>Bacteria</taxon>
        <taxon>Pseudomonadati</taxon>
        <taxon>Pseudomonadota</taxon>
        <taxon>Gammaproteobacteria</taxon>
        <taxon>Alteromonadales</taxon>
        <taxon>Alteromonadaceae</taxon>
        <taxon>Alteromonas/Salinimonas group</taxon>
        <taxon>Alteromonas</taxon>
    </lineage>
</organism>
<comment type="subcellular location">
    <subcellularLocation>
        <location evidence="6">Cell membrane</location>
        <topology evidence="6">Multi-pass membrane protein</topology>
    </subcellularLocation>
    <subcellularLocation>
        <location evidence="1">Membrane</location>
    </subcellularLocation>
</comment>
<reference evidence="7 8" key="1">
    <citation type="submission" date="2023-06" db="EMBL/GenBank/DDBJ databases">
        <title>Alteromonas sp. ASW11-36 isolated from intertidal sand.</title>
        <authorList>
            <person name="Li Y."/>
        </authorList>
    </citation>
    <scope>NUCLEOTIDE SEQUENCE [LARGE SCALE GENOMIC DNA]</scope>
    <source>
        <strain evidence="7 8">ASW11-36</strain>
    </source>
</reference>
<dbReference type="PROSITE" id="PS50895">
    <property type="entry name" value="SURF1"/>
    <property type="match status" value="1"/>
</dbReference>
<evidence type="ECO:0000313" key="7">
    <source>
        <dbReference type="EMBL" id="MDM7862043.1"/>
    </source>
</evidence>
<name>A0ABT7T0S2_9ALTE</name>
<evidence type="ECO:0000313" key="8">
    <source>
        <dbReference type="Proteomes" id="UP001234343"/>
    </source>
</evidence>
<evidence type="ECO:0000256" key="3">
    <source>
        <dbReference type="ARBA" id="ARBA00022692"/>
    </source>
</evidence>
<proteinExistence type="inferred from homology"/>
<keyword evidence="4 6" id="KW-1133">Transmembrane helix</keyword>
<feature type="transmembrane region" description="Helical" evidence="6">
    <location>
        <begin position="208"/>
        <end position="230"/>
    </location>
</feature>
<keyword evidence="3 6" id="KW-0812">Transmembrane</keyword>
<comment type="caution">
    <text evidence="7">The sequence shown here is derived from an EMBL/GenBank/DDBJ whole genome shotgun (WGS) entry which is preliminary data.</text>
</comment>
<feature type="transmembrane region" description="Helical" evidence="6">
    <location>
        <begin position="12"/>
        <end position="31"/>
    </location>
</feature>
<dbReference type="CDD" id="cd06662">
    <property type="entry name" value="SURF1"/>
    <property type="match status" value="1"/>
</dbReference>
<dbReference type="EMBL" id="JAUCBP010000013">
    <property type="protein sequence ID" value="MDM7862043.1"/>
    <property type="molecule type" value="Genomic_DNA"/>
</dbReference>
<comment type="similarity">
    <text evidence="2 6">Belongs to the SURF1 family.</text>
</comment>
<accession>A0ABT7T0S2</accession>
<gene>
    <name evidence="7" type="ORF">QTP81_15675</name>
</gene>
<dbReference type="PANTHER" id="PTHR23427:SF2">
    <property type="entry name" value="SURFEIT LOCUS PROTEIN 1"/>
    <property type="match status" value="1"/>
</dbReference>
<protein>
    <recommendedName>
        <fullName evidence="6">SURF1-like protein</fullName>
    </recommendedName>
</protein>
<sequence>MVAANKTVPVLATLVTFVAIVTMLRLGFWQLERMDYKQQRLADLADRQTREPVDLVTLNSYPYELADIPVAFVGTPDENRLLLLDNRIVDGQVGYEVLAFAETNVGSVLVNYGWIKAPATRDQLPVIDIAAGQQVFEGNVVIPNINPVVRETATQNSEFPLRIQQLDLDRIAQLTNTNLQPFVIALAQQNSTFINNWRPVVMAPEKHLGYAIQWFGLAGAAFIIFTIALFKRKKTSDQV</sequence>
<keyword evidence="8" id="KW-1185">Reference proteome</keyword>
<keyword evidence="6" id="KW-1003">Cell membrane</keyword>
<evidence type="ECO:0000256" key="2">
    <source>
        <dbReference type="ARBA" id="ARBA00007165"/>
    </source>
</evidence>
<dbReference type="PANTHER" id="PTHR23427">
    <property type="entry name" value="SURFEIT LOCUS PROTEIN"/>
    <property type="match status" value="1"/>
</dbReference>